<evidence type="ECO:0000313" key="2">
    <source>
        <dbReference type="Proteomes" id="UP000664203"/>
    </source>
</evidence>
<protein>
    <submittedName>
        <fullName evidence="1">Uncharacterized protein</fullName>
    </submittedName>
</protein>
<dbReference type="AlphaFoldDB" id="A0A8H3JB29"/>
<proteinExistence type="predicted"/>
<keyword evidence="2" id="KW-1185">Reference proteome</keyword>
<comment type="caution">
    <text evidence="1">The sequence shown here is derived from an EMBL/GenBank/DDBJ whole genome shotgun (WGS) entry which is preliminary data.</text>
</comment>
<sequence>LSSTENDHWLEVVWIPGTCKPTDPHFPHPTLALRKSAPLGINTLNWRNDLGAFPIRMTTLAAGPPARSSKLSSRGRI</sequence>
<gene>
    <name evidence="1" type="ORF">ALECFALPRED_001111</name>
</gene>
<accession>A0A8H3JB29</accession>
<feature type="non-terminal residue" evidence="1">
    <location>
        <position position="1"/>
    </location>
</feature>
<evidence type="ECO:0000313" key="1">
    <source>
        <dbReference type="EMBL" id="CAF9943724.1"/>
    </source>
</evidence>
<dbReference type="Proteomes" id="UP000664203">
    <property type="component" value="Unassembled WGS sequence"/>
</dbReference>
<reference evidence="1" key="1">
    <citation type="submission" date="2021-03" db="EMBL/GenBank/DDBJ databases">
        <authorList>
            <person name="Tagirdzhanova G."/>
        </authorList>
    </citation>
    <scope>NUCLEOTIDE SEQUENCE</scope>
</reference>
<name>A0A8H3JB29_9LECA</name>
<dbReference type="EMBL" id="CAJPDR010001207">
    <property type="protein sequence ID" value="CAF9943724.1"/>
    <property type="molecule type" value="Genomic_DNA"/>
</dbReference>
<organism evidence="1 2">
    <name type="scientific">Alectoria fallacina</name>
    <dbReference type="NCBI Taxonomy" id="1903189"/>
    <lineage>
        <taxon>Eukaryota</taxon>
        <taxon>Fungi</taxon>
        <taxon>Dikarya</taxon>
        <taxon>Ascomycota</taxon>
        <taxon>Pezizomycotina</taxon>
        <taxon>Lecanoromycetes</taxon>
        <taxon>OSLEUM clade</taxon>
        <taxon>Lecanoromycetidae</taxon>
        <taxon>Lecanorales</taxon>
        <taxon>Lecanorineae</taxon>
        <taxon>Parmeliaceae</taxon>
        <taxon>Alectoria</taxon>
    </lineage>
</organism>